<dbReference type="EMBL" id="VDMD01000036">
    <property type="protein sequence ID" value="TRM58412.1"/>
    <property type="molecule type" value="Genomic_DNA"/>
</dbReference>
<gene>
    <name evidence="6" type="ORF">BD626DRAFT_634090</name>
</gene>
<keyword evidence="1" id="KW-0479">Metal-binding</keyword>
<dbReference type="OrthoDB" id="2831360at2759"/>
<evidence type="ECO:0000256" key="3">
    <source>
        <dbReference type="ARBA" id="ARBA00022833"/>
    </source>
</evidence>
<evidence type="ECO:0000256" key="1">
    <source>
        <dbReference type="ARBA" id="ARBA00022723"/>
    </source>
</evidence>
<dbReference type="Proteomes" id="UP000320762">
    <property type="component" value="Unassembled WGS sequence"/>
</dbReference>
<evidence type="ECO:0000313" key="6">
    <source>
        <dbReference type="EMBL" id="TRM58412.1"/>
    </source>
</evidence>
<sequence>MPSVEKDHELCVLANKLRDLDVSSRDARNVRNRIKQVLHSHRRSLADLNVDPFALESSHWDLQSLPVSGALMNLEALEEVLVIPDAHLELLLQPILSCVRDLWPSIISWLDFLHPMHRVGTPRMQLAPLETITRLISSLFTLKGSLPDLFADTPRIYRLIFDLWVRFDIYCDMPRMNDTLHACVGRLGYAVLGYAIWQPDKEMDGGATMEMDKRTEDSVALHALLGVVRYRRRFLYRQIVRQSHILLRLSVSGNAVRNDIILQNQLAILGVLSERLLSIPHYPREVVSRLVRIIQELLTVTGGPAIAHTATSALHSMWRTAGDRCSLVWSLRAGVLPAILTLREIEPIRHSANSLGLISLEAMSVDVLRALDSSGRALDIAGGVLGLDEKPLERKIQAEINQNLRDRIALIRSLYKKTCAYRLCISSVEQARATLRRCSCQTVCYCCKQCQRRDWPTHRRACRENQVIATHGDIAPLDAHFLMLCGRARLRSLAPDILAEISRLPVAAPDVPPCFHVVLDFGVIPPAMPEVSVMGASDTQEAMVWVTSFLHLPTRDAAVRAMYIPVRMLAAF</sequence>
<proteinExistence type="predicted"/>
<dbReference type="PROSITE" id="PS50865">
    <property type="entry name" value="ZF_MYND_2"/>
    <property type="match status" value="1"/>
</dbReference>
<evidence type="ECO:0000256" key="4">
    <source>
        <dbReference type="PROSITE-ProRule" id="PRU00134"/>
    </source>
</evidence>
<reference evidence="6 7" key="1">
    <citation type="journal article" date="2019" name="New Phytol.">
        <title>Comparative genomics reveals unique wood-decay strategies and fruiting body development in the Schizophyllaceae.</title>
        <authorList>
            <person name="Almasi E."/>
            <person name="Sahu N."/>
            <person name="Krizsan K."/>
            <person name="Balint B."/>
            <person name="Kovacs G.M."/>
            <person name="Kiss B."/>
            <person name="Cseklye J."/>
            <person name="Drula E."/>
            <person name="Henrissat B."/>
            <person name="Nagy I."/>
            <person name="Chovatia M."/>
            <person name="Adam C."/>
            <person name="LaButti K."/>
            <person name="Lipzen A."/>
            <person name="Riley R."/>
            <person name="Grigoriev I.V."/>
            <person name="Nagy L.G."/>
        </authorList>
    </citation>
    <scope>NUCLEOTIDE SEQUENCE [LARGE SCALE GENOMIC DNA]</scope>
    <source>
        <strain evidence="6 7">NL-1724</strain>
    </source>
</reference>
<comment type="caution">
    <text evidence="6">The sequence shown here is derived from an EMBL/GenBank/DDBJ whole genome shotgun (WGS) entry which is preliminary data.</text>
</comment>
<dbReference type="Pfam" id="PF01753">
    <property type="entry name" value="zf-MYND"/>
    <property type="match status" value="1"/>
</dbReference>
<dbReference type="InterPro" id="IPR002893">
    <property type="entry name" value="Znf_MYND"/>
</dbReference>
<dbReference type="AlphaFoldDB" id="A0A550C0T5"/>
<evidence type="ECO:0000259" key="5">
    <source>
        <dbReference type="PROSITE" id="PS50865"/>
    </source>
</evidence>
<name>A0A550C0T5_9AGAR</name>
<dbReference type="GO" id="GO:0008270">
    <property type="term" value="F:zinc ion binding"/>
    <property type="evidence" value="ECO:0007669"/>
    <property type="project" value="UniProtKB-KW"/>
</dbReference>
<organism evidence="6 7">
    <name type="scientific">Schizophyllum amplum</name>
    <dbReference type="NCBI Taxonomy" id="97359"/>
    <lineage>
        <taxon>Eukaryota</taxon>
        <taxon>Fungi</taxon>
        <taxon>Dikarya</taxon>
        <taxon>Basidiomycota</taxon>
        <taxon>Agaricomycotina</taxon>
        <taxon>Agaricomycetes</taxon>
        <taxon>Agaricomycetidae</taxon>
        <taxon>Agaricales</taxon>
        <taxon>Schizophyllaceae</taxon>
        <taxon>Schizophyllum</taxon>
    </lineage>
</organism>
<keyword evidence="7" id="KW-1185">Reference proteome</keyword>
<accession>A0A550C0T5</accession>
<dbReference type="SUPFAM" id="SSF144232">
    <property type="entry name" value="HIT/MYND zinc finger-like"/>
    <property type="match status" value="1"/>
</dbReference>
<keyword evidence="3" id="KW-0862">Zinc</keyword>
<protein>
    <recommendedName>
        <fullName evidence="5">MYND-type domain-containing protein</fullName>
    </recommendedName>
</protein>
<feature type="domain" description="MYND-type" evidence="5">
    <location>
        <begin position="424"/>
        <end position="462"/>
    </location>
</feature>
<evidence type="ECO:0000313" key="7">
    <source>
        <dbReference type="Proteomes" id="UP000320762"/>
    </source>
</evidence>
<evidence type="ECO:0000256" key="2">
    <source>
        <dbReference type="ARBA" id="ARBA00022771"/>
    </source>
</evidence>
<dbReference type="Gene3D" id="6.10.140.2220">
    <property type="match status" value="1"/>
</dbReference>
<keyword evidence="2 4" id="KW-0863">Zinc-finger</keyword>